<feature type="compositionally biased region" description="Polar residues" evidence="1">
    <location>
        <begin position="107"/>
        <end position="126"/>
    </location>
</feature>
<sequence>MSAGRTPSRSRPATCRSSSSPAGWPRVSLTVKKPSRSRESTAGSRPVRPVRVSAWATRSSNRDRLASPVSPSWKAWWASSSCTRCRSLTSCIVTTRPWTSGWAVRSTARTSTQPPSVELGSSATQTRPGWAAARSSRSWRPAGSASPTASQTAERGCSPGSGRPAASTTTSASAESAARAAARRARSSSTRRSCACWRASRVARPNASPTTTAVTSTPAAGSMSVPRANAQTSTAPGSTRGNSASPIWAPLTGSSRTAGGAAAVDRPARAAHEDAARASEPIVQPVSKTAEELAATR</sequence>
<protein>
    <submittedName>
        <fullName evidence="2">Unannotated protein</fullName>
    </submittedName>
</protein>
<evidence type="ECO:0000256" key="1">
    <source>
        <dbReference type="SAM" id="MobiDB-lite"/>
    </source>
</evidence>
<feature type="compositionally biased region" description="Low complexity" evidence="1">
    <location>
        <begin position="165"/>
        <end position="180"/>
    </location>
</feature>
<reference evidence="2" key="1">
    <citation type="submission" date="2020-05" db="EMBL/GenBank/DDBJ databases">
        <authorList>
            <person name="Chiriac C."/>
            <person name="Salcher M."/>
            <person name="Ghai R."/>
            <person name="Kavagutti S V."/>
        </authorList>
    </citation>
    <scope>NUCLEOTIDE SEQUENCE</scope>
</reference>
<dbReference type="EMBL" id="CAFBMQ010000306">
    <property type="protein sequence ID" value="CAB4926528.1"/>
    <property type="molecule type" value="Genomic_DNA"/>
</dbReference>
<feature type="compositionally biased region" description="Polar residues" evidence="1">
    <location>
        <begin position="229"/>
        <end position="245"/>
    </location>
</feature>
<dbReference type="AlphaFoldDB" id="A0A6J7I6E4"/>
<name>A0A6J7I6E4_9ZZZZ</name>
<feature type="compositionally biased region" description="Low complexity" evidence="1">
    <location>
        <begin position="187"/>
        <end position="220"/>
    </location>
</feature>
<proteinExistence type="predicted"/>
<evidence type="ECO:0000313" key="2">
    <source>
        <dbReference type="EMBL" id="CAB4926528.1"/>
    </source>
</evidence>
<feature type="compositionally biased region" description="Low complexity" evidence="1">
    <location>
        <begin position="127"/>
        <end position="146"/>
    </location>
</feature>
<feature type="region of interest" description="Disordered" evidence="1">
    <location>
        <begin position="103"/>
        <end position="297"/>
    </location>
</feature>
<feature type="compositionally biased region" description="Polar residues" evidence="1">
    <location>
        <begin position="1"/>
        <end position="21"/>
    </location>
</feature>
<feature type="compositionally biased region" description="Basic and acidic residues" evidence="1">
    <location>
        <begin position="266"/>
        <end position="277"/>
    </location>
</feature>
<organism evidence="2">
    <name type="scientific">freshwater metagenome</name>
    <dbReference type="NCBI Taxonomy" id="449393"/>
    <lineage>
        <taxon>unclassified sequences</taxon>
        <taxon>metagenomes</taxon>
        <taxon>ecological metagenomes</taxon>
    </lineage>
</organism>
<accession>A0A6J7I6E4</accession>
<feature type="region of interest" description="Disordered" evidence="1">
    <location>
        <begin position="1"/>
        <end position="48"/>
    </location>
</feature>
<gene>
    <name evidence="2" type="ORF">UFOPK3609_01700</name>
</gene>